<organism evidence="2">
    <name type="scientific">Streptomyces sp. R21</name>
    <dbReference type="NCBI Taxonomy" id="3238627"/>
    <lineage>
        <taxon>Bacteria</taxon>
        <taxon>Bacillati</taxon>
        <taxon>Actinomycetota</taxon>
        <taxon>Actinomycetes</taxon>
        <taxon>Kitasatosporales</taxon>
        <taxon>Streptomycetaceae</taxon>
        <taxon>Streptomyces</taxon>
    </lineage>
</organism>
<feature type="transmembrane region" description="Helical" evidence="1">
    <location>
        <begin position="52"/>
        <end position="79"/>
    </location>
</feature>
<reference evidence="2" key="1">
    <citation type="submission" date="2024-07" db="EMBL/GenBank/DDBJ databases">
        <authorList>
            <person name="Yu S.T."/>
        </authorList>
    </citation>
    <scope>NUCLEOTIDE SEQUENCE</scope>
    <source>
        <strain evidence="2">R21</strain>
    </source>
</reference>
<feature type="transmembrane region" description="Helical" evidence="1">
    <location>
        <begin position="13"/>
        <end position="31"/>
    </location>
</feature>
<evidence type="ECO:0000256" key="1">
    <source>
        <dbReference type="SAM" id="Phobius"/>
    </source>
</evidence>
<proteinExistence type="predicted"/>
<dbReference type="EMBL" id="CP163435">
    <property type="protein sequence ID" value="XDQ27180.1"/>
    <property type="molecule type" value="Genomic_DNA"/>
</dbReference>
<dbReference type="RefSeq" id="WP_369234437.1">
    <property type="nucleotide sequence ID" value="NZ_CP163435.1"/>
</dbReference>
<keyword evidence="1" id="KW-0812">Transmembrane</keyword>
<name>A0AB39P7Y8_9ACTN</name>
<keyword evidence="1" id="KW-0472">Membrane</keyword>
<sequence>MILLAAAHQANQGIGYLITALAGFWSASVIFRLRRKKMTGSEPAVAASPARVLSLTIAAWLVVALSLFLVVAAVLFLAVGPM</sequence>
<accession>A0AB39P7Y8</accession>
<gene>
    <name evidence="2" type="ORF">AB5J56_21790</name>
</gene>
<protein>
    <submittedName>
        <fullName evidence="2">Uncharacterized protein</fullName>
    </submittedName>
</protein>
<evidence type="ECO:0000313" key="2">
    <source>
        <dbReference type="EMBL" id="XDQ27180.1"/>
    </source>
</evidence>
<dbReference type="AlphaFoldDB" id="A0AB39P7Y8"/>
<keyword evidence="1" id="KW-1133">Transmembrane helix</keyword>